<dbReference type="InterPro" id="IPR002575">
    <property type="entry name" value="Aminoglycoside_PTrfase"/>
</dbReference>
<keyword evidence="3" id="KW-1185">Reference proteome</keyword>
<evidence type="ECO:0000313" key="2">
    <source>
        <dbReference type="EMBL" id="TDW89967.1"/>
    </source>
</evidence>
<gene>
    <name evidence="2" type="ORF">EV137_3772</name>
</gene>
<feature type="domain" description="Aminoglycoside phosphotransferase" evidence="1">
    <location>
        <begin position="122"/>
        <end position="263"/>
    </location>
</feature>
<accession>A0ABY2FFJ4</accession>
<dbReference type="EMBL" id="SODU01000002">
    <property type="protein sequence ID" value="TDW89967.1"/>
    <property type="molecule type" value="Genomic_DNA"/>
</dbReference>
<dbReference type="RefSeq" id="WP_202871042.1">
    <property type="nucleotide sequence ID" value="NZ_SODU01000002.1"/>
</dbReference>
<sequence length="399" mass="43253">MDINRGAYPDALTPWEDPSWRTAALGWLEARLAELGIRETGPRRARVRPWSVIVRIEAADPVWFKAASPGSAFEAGLGEALSRWAPEHVLTPYAVDAQRGWSLLPSGGPVLRGQGAGPREWEEALTQYADLQRALVPRAEELLRLGVPDARVSGLPRVFDEAVAGNETLDAADRERLRLIRPRLVEWCEELAAIGVPDSLDHADLHDGQILVAGAGRYTFFDWGDANVGHPFCSLLVALERAAEEHGPEVMARLEDAYLEGWTGHTLPDLRRAAELARRLSQLTRAGSWARLFPTAAHIGDPERAAALLRVPQVGIHVGHHGGTLPGQVPGEAAGVPCQENRARSAIAIAMAAAISENRNAFPAYRKTRVNSTRLTISAIGTPRNSNVSPFGTLPVTST</sequence>
<dbReference type="InterPro" id="IPR011009">
    <property type="entry name" value="Kinase-like_dom_sf"/>
</dbReference>
<evidence type="ECO:0000259" key="1">
    <source>
        <dbReference type="Pfam" id="PF01636"/>
    </source>
</evidence>
<protein>
    <submittedName>
        <fullName evidence="2">Phosphotransferase family enzyme</fullName>
    </submittedName>
</protein>
<comment type="caution">
    <text evidence="2">The sequence shown here is derived from an EMBL/GenBank/DDBJ whole genome shotgun (WGS) entry which is preliminary data.</text>
</comment>
<proteinExistence type="predicted"/>
<organism evidence="2 3">
    <name type="scientific">Kribbella pratensis</name>
    <dbReference type="NCBI Taxonomy" id="2512112"/>
    <lineage>
        <taxon>Bacteria</taxon>
        <taxon>Bacillati</taxon>
        <taxon>Actinomycetota</taxon>
        <taxon>Actinomycetes</taxon>
        <taxon>Propionibacteriales</taxon>
        <taxon>Kribbellaceae</taxon>
        <taxon>Kribbella</taxon>
    </lineage>
</organism>
<name>A0ABY2FFJ4_9ACTN</name>
<dbReference type="SUPFAM" id="SSF56112">
    <property type="entry name" value="Protein kinase-like (PK-like)"/>
    <property type="match status" value="1"/>
</dbReference>
<dbReference type="Pfam" id="PF01636">
    <property type="entry name" value="APH"/>
    <property type="match status" value="1"/>
</dbReference>
<evidence type="ECO:0000313" key="3">
    <source>
        <dbReference type="Proteomes" id="UP000295060"/>
    </source>
</evidence>
<dbReference type="Proteomes" id="UP000295060">
    <property type="component" value="Unassembled WGS sequence"/>
</dbReference>
<reference evidence="2 3" key="1">
    <citation type="submission" date="2019-03" db="EMBL/GenBank/DDBJ databases">
        <title>Genomic Encyclopedia of Type Strains, Phase III (KMG-III): the genomes of soil and plant-associated and newly described type strains.</title>
        <authorList>
            <person name="Whitman W."/>
        </authorList>
    </citation>
    <scope>NUCLEOTIDE SEQUENCE [LARGE SCALE GENOMIC DNA]</scope>
    <source>
        <strain evidence="2 3">VKMAc-2574</strain>
    </source>
</reference>